<proteinExistence type="predicted"/>
<reference evidence="1" key="1">
    <citation type="submission" date="2019-12" db="EMBL/GenBank/DDBJ databases">
        <title>An insight into the sialome of adult female Ixodes ricinus ticks feeding for 6 days.</title>
        <authorList>
            <person name="Perner J."/>
            <person name="Ribeiro J.M.C."/>
        </authorList>
    </citation>
    <scope>NUCLEOTIDE SEQUENCE</scope>
    <source>
        <strain evidence="1">Semi-engorged</strain>
        <tissue evidence="1">Salivary glands</tissue>
    </source>
</reference>
<dbReference type="AlphaFoldDB" id="A0A6B0UVS7"/>
<protein>
    <submittedName>
        <fullName evidence="1">Putative secreted protein</fullName>
    </submittedName>
</protein>
<organism evidence="1">
    <name type="scientific">Ixodes ricinus</name>
    <name type="common">Common tick</name>
    <name type="synonym">Acarus ricinus</name>
    <dbReference type="NCBI Taxonomy" id="34613"/>
    <lineage>
        <taxon>Eukaryota</taxon>
        <taxon>Metazoa</taxon>
        <taxon>Ecdysozoa</taxon>
        <taxon>Arthropoda</taxon>
        <taxon>Chelicerata</taxon>
        <taxon>Arachnida</taxon>
        <taxon>Acari</taxon>
        <taxon>Parasitiformes</taxon>
        <taxon>Ixodida</taxon>
        <taxon>Ixodoidea</taxon>
        <taxon>Ixodidae</taxon>
        <taxon>Ixodinae</taxon>
        <taxon>Ixodes</taxon>
    </lineage>
</organism>
<sequence>MAKSILNTSAVALFGSASCSVNASKEARCQARVRQFFPEVHGESTAGLTDWDVPVYATLDYSGTEDVFDVCLPFPGFGTRRRQKESKTEYVITSFCVSFVFLRSELLVVRYKESSRFQNIRSGRVGTTVRRNSPTIPLTRRYPGIFRKCLLLS</sequence>
<name>A0A6B0UVS7_IXORI</name>
<dbReference type="PROSITE" id="PS51257">
    <property type="entry name" value="PROKAR_LIPOPROTEIN"/>
    <property type="match status" value="1"/>
</dbReference>
<dbReference type="EMBL" id="GIFC01011816">
    <property type="protein sequence ID" value="MXU93899.1"/>
    <property type="molecule type" value="Transcribed_RNA"/>
</dbReference>
<accession>A0A6B0UVS7</accession>
<evidence type="ECO:0000313" key="1">
    <source>
        <dbReference type="EMBL" id="MXU93899.1"/>
    </source>
</evidence>